<evidence type="ECO:0000256" key="4">
    <source>
        <dbReference type="ARBA" id="ARBA00022617"/>
    </source>
</evidence>
<keyword evidence="4 9" id="KW-0349">Heme</keyword>
<proteinExistence type="inferred from homology"/>
<dbReference type="PANTHER" id="PTHR46300:SF7">
    <property type="entry name" value="P450, PUTATIVE (EUROFUNG)-RELATED"/>
    <property type="match status" value="1"/>
</dbReference>
<sequence>MPGLVEAALLLASIFVLRVFWLRKSRAALPPGPKGWPIIGNALNIPKEHAWNAFAKWGKEYGSDIVATRIFSQPTIILNTTDIATSLLDKRSAIYSDRPTLVMGGELAGWGTGCPLTSYQSPRFKELRRMFHGVIGTRGGVAKFYEVTERQMRKLLKRLLDDPDKVVEHLRWTIGSIVLEMTYGYKIQESNDSLVELVDTAVEQFSQATAPGAFAVDIIPALRYVPEWFPGAGWKKLATYWAQCHENMVNKPYEYAKARVTAGTAPPSFVSNLLEERELSPDREFIVKSAAADMHAAGTDTTVSTIHTFILAMNLNPAAQSLAQSELDALLGGERLPNLTDRTNLPYVDALVKEVFRWGPVGPLGLPHRVMEDDVYEGYHIPKGSVVIPNIWQMLHDPSVYSNPSTFDPSRFTKAKPERDPRDSCFGFGRRICPGMHLADQEVYLACANILTLFNITKAKDENGKEIVPSGEFTGGVVNYPKPFKCDIKPRSAKAEAMVRGFETV</sequence>
<dbReference type="PRINTS" id="PR00463">
    <property type="entry name" value="EP450I"/>
</dbReference>
<dbReference type="AlphaFoldDB" id="A0A067PTY4"/>
<dbReference type="PRINTS" id="PR00385">
    <property type="entry name" value="P450"/>
</dbReference>
<keyword evidence="6 10" id="KW-0560">Oxidoreductase</keyword>
<comment type="cofactor">
    <cofactor evidence="1 9">
        <name>heme</name>
        <dbReference type="ChEBI" id="CHEBI:30413"/>
    </cofactor>
</comment>
<dbReference type="CDD" id="cd11065">
    <property type="entry name" value="CYP64-like"/>
    <property type="match status" value="1"/>
</dbReference>
<dbReference type="Proteomes" id="UP000027265">
    <property type="component" value="Unassembled WGS sequence"/>
</dbReference>
<dbReference type="GO" id="GO:0020037">
    <property type="term" value="F:heme binding"/>
    <property type="evidence" value="ECO:0007669"/>
    <property type="project" value="InterPro"/>
</dbReference>
<dbReference type="STRING" id="933084.A0A067PTY4"/>
<dbReference type="InterPro" id="IPR001128">
    <property type="entry name" value="Cyt_P450"/>
</dbReference>
<feature type="binding site" description="axial binding residue" evidence="9">
    <location>
        <position position="433"/>
    </location>
    <ligand>
        <name>heme</name>
        <dbReference type="ChEBI" id="CHEBI:30413"/>
    </ligand>
    <ligandPart>
        <name>Fe</name>
        <dbReference type="ChEBI" id="CHEBI:18248"/>
    </ligandPart>
</feature>
<dbReference type="GO" id="GO:0016705">
    <property type="term" value="F:oxidoreductase activity, acting on paired donors, with incorporation or reduction of molecular oxygen"/>
    <property type="evidence" value="ECO:0007669"/>
    <property type="project" value="InterPro"/>
</dbReference>
<evidence type="ECO:0000256" key="6">
    <source>
        <dbReference type="ARBA" id="ARBA00023002"/>
    </source>
</evidence>
<evidence type="ECO:0000256" key="10">
    <source>
        <dbReference type="RuleBase" id="RU000461"/>
    </source>
</evidence>
<keyword evidence="8 10" id="KW-0503">Monooxygenase</keyword>
<protein>
    <recommendedName>
        <fullName evidence="13">Cytochrome P450</fullName>
    </recommendedName>
</protein>
<evidence type="ECO:0000256" key="7">
    <source>
        <dbReference type="ARBA" id="ARBA00023004"/>
    </source>
</evidence>
<dbReference type="PROSITE" id="PS00086">
    <property type="entry name" value="CYTOCHROME_P450"/>
    <property type="match status" value="1"/>
</dbReference>
<dbReference type="InterPro" id="IPR002401">
    <property type="entry name" value="Cyt_P450_E_grp-I"/>
</dbReference>
<dbReference type="InterPro" id="IPR017972">
    <property type="entry name" value="Cyt_P450_CS"/>
</dbReference>
<dbReference type="Gene3D" id="1.10.630.10">
    <property type="entry name" value="Cytochrome P450"/>
    <property type="match status" value="1"/>
</dbReference>
<dbReference type="InterPro" id="IPR050364">
    <property type="entry name" value="Cytochrome_P450_fung"/>
</dbReference>
<keyword evidence="12" id="KW-1185">Reference proteome</keyword>
<keyword evidence="7 9" id="KW-0408">Iron</keyword>
<dbReference type="InParanoid" id="A0A067PTY4"/>
<comment type="similarity">
    <text evidence="3 10">Belongs to the cytochrome P450 family.</text>
</comment>
<name>A0A067PTY4_9AGAM</name>
<evidence type="ECO:0000256" key="1">
    <source>
        <dbReference type="ARBA" id="ARBA00001971"/>
    </source>
</evidence>
<reference evidence="12" key="1">
    <citation type="journal article" date="2014" name="Proc. Natl. Acad. Sci. U.S.A.">
        <title>Extensive sampling of basidiomycete genomes demonstrates inadequacy of the white-rot/brown-rot paradigm for wood decay fungi.</title>
        <authorList>
            <person name="Riley R."/>
            <person name="Salamov A.A."/>
            <person name="Brown D.W."/>
            <person name="Nagy L.G."/>
            <person name="Floudas D."/>
            <person name="Held B.W."/>
            <person name="Levasseur A."/>
            <person name="Lombard V."/>
            <person name="Morin E."/>
            <person name="Otillar R."/>
            <person name="Lindquist E.A."/>
            <person name="Sun H."/>
            <person name="LaButti K.M."/>
            <person name="Schmutz J."/>
            <person name="Jabbour D."/>
            <person name="Luo H."/>
            <person name="Baker S.E."/>
            <person name="Pisabarro A.G."/>
            <person name="Walton J.D."/>
            <person name="Blanchette R.A."/>
            <person name="Henrissat B."/>
            <person name="Martin F."/>
            <person name="Cullen D."/>
            <person name="Hibbett D.S."/>
            <person name="Grigoriev I.V."/>
        </authorList>
    </citation>
    <scope>NUCLEOTIDE SEQUENCE [LARGE SCALE GENOMIC DNA]</scope>
    <source>
        <strain evidence="12">MUCL 33604</strain>
    </source>
</reference>
<gene>
    <name evidence="11" type="ORF">JAAARDRAFT_193694</name>
</gene>
<evidence type="ECO:0000256" key="3">
    <source>
        <dbReference type="ARBA" id="ARBA00010617"/>
    </source>
</evidence>
<evidence type="ECO:0000313" key="12">
    <source>
        <dbReference type="Proteomes" id="UP000027265"/>
    </source>
</evidence>
<organism evidence="11 12">
    <name type="scientific">Jaapia argillacea MUCL 33604</name>
    <dbReference type="NCBI Taxonomy" id="933084"/>
    <lineage>
        <taxon>Eukaryota</taxon>
        <taxon>Fungi</taxon>
        <taxon>Dikarya</taxon>
        <taxon>Basidiomycota</taxon>
        <taxon>Agaricomycotina</taxon>
        <taxon>Agaricomycetes</taxon>
        <taxon>Agaricomycetidae</taxon>
        <taxon>Jaapiales</taxon>
        <taxon>Jaapiaceae</taxon>
        <taxon>Jaapia</taxon>
    </lineage>
</organism>
<comment type="pathway">
    <text evidence="2">Secondary metabolite biosynthesis.</text>
</comment>
<accession>A0A067PTY4</accession>
<dbReference type="GO" id="GO:0004497">
    <property type="term" value="F:monooxygenase activity"/>
    <property type="evidence" value="ECO:0007669"/>
    <property type="project" value="UniProtKB-KW"/>
</dbReference>
<evidence type="ECO:0008006" key="13">
    <source>
        <dbReference type="Google" id="ProtNLM"/>
    </source>
</evidence>
<dbReference type="OrthoDB" id="2789670at2759"/>
<evidence type="ECO:0000256" key="2">
    <source>
        <dbReference type="ARBA" id="ARBA00005179"/>
    </source>
</evidence>
<keyword evidence="5 9" id="KW-0479">Metal-binding</keyword>
<dbReference type="HOGENOM" id="CLU_001570_2_3_1"/>
<dbReference type="PANTHER" id="PTHR46300">
    <property type="entry name" value="P450, PUTATIVE (EUROFUNG)-RELATED-RELATED"/>
    <property type="match status" value="1"/>
</dbReference>
<evidence type="ECO:0000256" key="5">
    <source>
        <dbReference type="ARBA" id="ARBA00022723"/>
    </source>
</evidence>
<evidence type="ECO:0000313" key="11">
    <source>
        <dbReference type="EMBL" id="KDQ58278.1"/>
    </source>
</evidence>
<dbReference type="SUPFAM" id="SSF48264">
    <property type="entry name" value="Cytochrome P450"/>
    <property type="match status" value="1"/>
</dbReference>
<evidence type="ECO:0000256" key="9">
    <source>
        <dbReference type="PIRSR" id="PIRSR602401-1"/>
    </source>
</evidence>
<dbReference type="EMBL" id="KL197718">
    <property type="protein sequence ID" value="KDQ58278.1"/>
    <property type="molecule type" value="Genomic_DNA"/>
</dbReference>
<dbReference type="Pfam" id="PF00067">
    <property type="entry name" value="p450"/>
    <property type="match status" value="1"/>
</dbReference>
<evidence type="ECO:0000256" key="8">
    <source>
        <dbReference type="ARBA" id="ARBA00023033"/>
    </source>
</evidence>
<dbReference type="GO" id="GO:0005506">
    <property type="term" value="F:iron ion binding"/>
    <property type="evidence" value="ECO:0007669"/>
    <property type="project" value="InterPro"/>
</dbReference>
<dbReference type="InterPro" id="IPR036396">
    <property type="entry name" value="Cyt_P450_sf"/>
</dbReference>